<evidence type="ECO:0000313" key="2">
    <source>
        <dbReference type="Proteomes" id="UP000019763"/>
    </source>
</evidence>
<dbReference type="VEuPathDB" id="CryptoDB:GNI_199150"/>
<name>A0A023AWA1_GRENI</name>
<gene>
    <name evidence="1" type="ORF">GNI_199150</name>
</gene>
<organism evidence="1 2">
    <name type="scientific">Gregarina niphandrodes</name>
    <name type="common">Septate eugregarine</name>
    <dbReference type="NCBI Taxonomy" id="110365"/>
    <lineage>
        <taxon>Eukaryota</taxon>
        <taxon>Sar</taxon>
        <taxon>Alveolata</taxon>
        <taxon>Apicomplexa</taxon>
        <taxon>Conoidasida</taxon>
        <taxon>Gregarinasina</taxon>
        <taxon>Eugregarinorida</taxon>
        <taxon>Gregarinidae</taxon>
        <taxon>Gregarina</taxon>
    </lineage>
</organism>
<keyword evidence="2" id="KW-1185">Reference proteome</keyword>
<evidence type="ECO:0000313" key="1">
    <source>
        <dbReference type="EMBL" id="EZG42994.1"/>
    </source>
</evidence>
<reference evidence="1" key="1">
    <citation type="submission" date="2013-12" db="EMBL/GenBank/DDBJ databases">
        <authorList>
            <person name="Omoto C.K."/>
            <person name="Sibley D."/>
            <person name="Venepally P."/>
            <person name="Hadjithomas M."/>
            <person name="Karamycheva S."/>
            <person name="Brunk B."/>
            <person name="Roos D."/>
            <person name="Caler E."/>
            <person name="Lorenzi H."/>
        </authorList>
    </citation>
    <scope>NUCLEOTIDE SEQUENCE</scope>
</reference>
<proteinExistence type="predicted"/>
<accession>A0A023AWA1</accession>
<dbReference type="GeneID" id="22916363"/>
<feature type="non-terminal residue" evidence="1">
    <location>
        <position position="199"/>
    </location>
</feature>
<dbReference type="EMBL" id="AFNH02001537">
    <property type="protein sequence ID" value="EZG42994.1"/>
    <property type="molecule type" value="Genomic_DNA"/>
</dbReference>
<sequence length="199" mass="24008">MSVADDNVLYRINKKKIYRVKEWQAFRDQLAKELYPYSNEIDVVAQDLSEVEEREDAEDLVIWFEKTVQRYHMLRRRWKHPNAFHSHQLKQALLNKLCPALQAEAMRSDWREWDLDRFIQFILKCNDDLARRKRRNAKRVNMIANVVPMRPETNVVPRSNYPPRREIQPRFYEVGDEVLETPRGATQVPKGIDNRQCRW</sequence>
<protein>
    <submittedName>
        <fullName evidence="1">Uncharacterized protein</fullName>
    </submittedName>
</protein>
<dbReference type="AlphaFoldDB" id="A0A023AWA1"/>
<dbReference type="Proteomes" id="UP000019763">
    <property type="component" value="Unassembled WGS sequence"/>
</dbReference>
<dbReference type="RefSeq" id="XP_011133733.1">
    <property type="nucleotide sequence ID" value="XM_011135431.1"/>
</dbReference>
<comment type="caution">
    <text evidence="1">The sequence shown here is derived from an EMBL/GenBank/DDBJ whole genome shotgun (WGS) entry which is preliminary data.</text>
</comment>